<dbReference type="EMBL" id="AAMD01000357">
    <property type="protein sequence ID" value="EAU61700.1"/>
    <property type="molecule type" value="Genomic_DNA"/>
</dbReference>
<reference evidence="1 2" key="1">
    <citation type="submission" date="2006-04" db="EMBL/GenBank/DDBJ databases">
        <authorList>
            <person name="Nierman W.C."/>
        </authorList>
    </citation>
    <scope>NUCLEOTIDE SEQUENCE [LARGE SCALE GENOMIC DNA]</scope>
    <source>
        <strain evidence="1 2">DW4/3-1</strain>
    </source>
</reference>
<dbReference type="AlphaFoldDB" id="Q08MI6"/>
<protein>
    <submittedName>
        <fullName evidence="1">Uncharacterized protein</fullName>
    </submittedName>
</protein>
<name>Q08MI6_STIAD</name>
<proteinExistence type="predicted"/>
<dbReference type="Proteomes" id="UP000032702">
    <property type="component" value="Unassembled WGS sequence"/>
</dbReference>
<evidence type="ECO:0000313" key="1">
    <source>
        <dbReference type="EMBL" id="EAU61700.1"/>
    </source>
</evidence>
<sequence>GSTGSARAPPRCRDILVQMAADAGASHGEAFVPLSPAPGR</sequence>
<accession>Q08MI6</accession>
<organism evidence="1 2">
    <name type="scientific">Stigmatella aurantiaca (strain DW4/3-1)</name>
    <dbReference type="NCBI Taxonomy" id="378806"/>
    <lineage>
        <taxon>Bacteria</taxon>
        <taxon>Pseudomonadati</taxon>
        <taxon>Myxococcota</taxon>
        <taxon>Myxococcia</taxon>
        <taxon>Myxococcales</taxon>
        <taxon>Cystobacterineae</taxon>
        <taxon>Archangiaceae</taxon>
        <taxon>Stigmatella</taxon>
    </lineage>
</organism>
<gene>
    <name evidence="1" type="ORF">STIAU_1585</name>
</gene>
<comment type="caution">
    <text evidence="1">The sequence shown here is derived from an EMBL/GenBank/DDBJ whole genome shotgun (WGS) entry which is preliminary data.</text>
</comment>
<evidence type="ECO:0000313" key="2">
    <source>
        <dbReference type="Proteomes" id="UP000032702"/>
    </source>
</evidence>
<feature type="non-terminal residue" evidence="1">
    <location>
        <position position="1"/>
    </location>
</feature>